<accession>A0A7W9S621</accession>
<name>A0A7W9S621_9HYPH</name>
<gene>
    <name evidence="1" type="ORF">HNR59_003403</name>
</gene>
<dbReference type="EMBL" id="JACHEU010000003">
    <property type="protein sequence ID" value="MBB6014009.1"/>
    <property type="molecule type" value="Genomic_DNA"/>
</dbReference>
<sequence>MKFFRELEPDIHLGVGALETEQDGRDWVAEYDALLARGRAMVVIVREGDRPQPGAGKPMVLWMKARKAELGRLVAATVFIFEDEAERQAMELALPGRAKASPYPMVLATSEADALDKARQRLQTAGTAGAMA</sequence>
<keyword evidence="2" id="KW-1185">Reference proteome</keyword>
<dbReference type="Proteomes" id="UP000533306">
    <property type="component" value="Unassembled WGS sequence"/>
</dbReference>
<comment type="caution">
    <text evidence="1">The sequence shown here is derived from an EMBL/GenBank/DDBJ whole genome shotgun (WGS) entry which is preliminary data.</text>
</comment>
<dbReference type="AlphaFoldDB" id="A0A7W9S621"/>
<evidence type="ECO:0000313" key="1">
    <source>
        <dbReference type="EMBL" id="MBB6014009.1"/>
    </source>
</evidence>
<evidence type="ECO:0000313" key="2">
    <source>
        <dbReference type="Proteomes" id="UP000533306"/>
    </source>
</evidence>
<protein>
    <submittedName>
        <fullName evidence="1">Uncharacterized protein</fullName>
    </submittedName>
</protein>
<proteinExistence type="predicted"/>
<organism evidence="1 2">
    <name type="scientific">Aquamicrobium lusatiense</name>
    <dbReference type="NCBI Taxonomy" id="89772"/>
    <lineage>
        <taxon>Bacteria</taxon>
        <taxon>Pseudomonadati</taxon>
        <taxon>Pseudomonadota</taxon>
        <taxon>Alphaproteobacteria</taxon>
        <taxon>Hyphomicrobiales</taxon>
        <taxon>Phyllobacteriaceae</taxon>
        <taxon>Aquamicrobium</taxon>
    </lineage>
</organism>
<reference evidence="1 2" key="1">
    <citation type="submission" date="2020-08" db="EMBL/GenBank/DDBJ databases">
        <title>Genomic Encyclopedia of Type Strains, Phase IV (KMG-IV): sequencing the most valuable type-strain genomes for metagenomic binning, comparative biology and taxonomic classification.</title>
        <authorList>
            <person name="Goeker M."/>
        </authorList>
    </citation>
    <scope>NUCLEOTIDE SEQUENCE [LARGE SCALE GENOMIC DNA]</scope>
    <source>
        <strain evidence="1 2">DSM 11099</strain>
    </source>
</reference>
<dbReference type="RefSeq" id="WP_183832190.1">
    <property type="nucleotide sequence ID" value="NZ_JACHEU010000003.1"/>
</dbReference>